<evidence type="ECO:0000313" key="2">
    <source>
        <dbReference type="Proteomes" id="UP000201907"/>
    </source>
</evidence>
<dbReference type="OrthoDB" id="5323at10239"/>
<dbReference type="Proteomes" id="UP000201907">
    <property type="component" value="Segment"/>
</dbReference>
<accession>A0A127KNZ4</accession>
<keyword evidence="2" id="KW-1185">Reference proteome</keyword>
<gene>
    <name evidence="1" type="ORF">C171_00250</name>
</gene>
<name>A0A127KNZ4_9CAUD</name>
<organism evidence="1 2">
    <name type="scientific">Pseudomonas phage YMC11/06/C171_PPU_BP</name>
    <dbReference type="NCBI Taxonomy" id="1777063"/>
    <lineage>
        <taxon>Viruses</taxon>
        <taxon>Duplodnaviria</taxon>
        <taxon>Heunggongvirae</taxon>
        <taxon>Uroviricota</taxon>
        <taxon>Caudoviricetes</taxon>
        <taxon>Autographivirales</taxon>
        <taxon>Autoscriptoviridae</taxon>
        <taxon>Corkvirinae</taxon>
        <taxon>Kantovirus</taxon>
        <taxon>Kantovirus C171</taxon>
    </lineage>
</organism>
<dbReference type="InterPro" id="IPR034154">
    <property type="entry name" value="TOPRIM_DnaG/twinkle"/>
</dbReference>
<evidence type="ECO:0000313" key="1">
    <source>
        <dbReference type="EMBL" id="AMO43649.1"/>
    </source>
</evidence>
<reference evidence="1 2" key="1">
    <citation type="submission" date="2015-12" db="EMBL/GenBank/DDBJ databases">
        <title>Complete Genome Sequence of the Pseudomonas putida phage YMC11/06/C171_PPU_BP.</title>
        <authorList>
            <person name="Jeon J."/>
            <person name="Yong D."/>
            <person name="Lee K."/>
        </authorList>
    </citation>
    <scope>NUCLEOTIDE SEQUENCE [LARGE SCALE GENOMIC DNA]</scope>
</reference>
<proteinExistence type="predicted"/>
<dbReference type="GeneID" id="28802000"/>
<dbReference type="EMBL" id="KU310944">
    <property type="protein sequence ID" value="AMO43649.1"/>
    <property type="molecule type" value="Genomic_DNA"/>
</dbReference>
<dbReference type="RefSeq" id="YP_009275043.1">
    <property type="nucleotide sequence ID" value="NC_030923.1"/>
</dbReference>
<sequence length="316" mass="35716">MTPSTHWEYWDEQQGITGRIRNVRPDVGCPHRCGYHGRLMIPRAEWLTAAQALPIGGKRRIKHGFEATAAMDVWNNEDSWSCYCHRCHEGGRVPKEHQRVRRVMVEPDRVAPVPATVIRLADASRWEQQRIWELLCRKGCPPGVIPEEVLWYERSVDRLMLLSDDVALGRALDGRRMPKWLPYGAWRGKPMMWATRTSAEATEPADSAPLGSLILTEDALSAYKVAKAIDTYAPRSSLDVCATLGTSITDRFLPYTLGRPAVLCMYDGDAAGLRGYRAMRQRLAVWQQPVLDLRPEQGDPKNNDLASIAEALSKWI</sequence>
<protein>
    <recommendedName>
        <fullName evidence="3">DNA primase</fullName>
    </recommendedName>
</protein>
<dbReference type="CDD" id="cd01029">
    <property type="entry name" value="TOPRIM_primases"/>
    <property type="match status" value="1"/>
</dbReference>
<evidence type="ECO:0008006" key="3">
    <source>
        <dbReference type="Google" id="ProtNLM"/>
    </source>
</evidence>
<dbReference type="KEGG" id="vg:28802000"/>